<evidence type="ECO:0000256" key="3">
    <source>
        <dbReference type="ARBA" id="ARBA00023125"/>
    </source>
</evidence>
<keyword evidence="4" id="KW-0804">Transcription</keyword>
<dbReference type="SUPFAM" id="SSF53822">
    <property type="entry name" value="Periplasmic binding protein-like I"/>
    <property type="match status" value="1"/>
</dbReference>
<sequence length="353" mass="38406">MPTQGHVTVKDIAQHASVSVGTVSRVLNQRGGINTELRERVLRAAEELGYLGIAGQPVRLRITSSLKEIVFLLAENRNGSSTDIDPFWSQILHGVQQEASRYDINVRYLGIGTANSTRDALEKLEESEIRAVLLVGPSEPALIEQLYEARYQVVLVDAFSPTRPVSALVSDGYGGAYEAVSYLVSEHHRDIAFIGGPPIHGIRGSNSLYPIAQRANGYRSALLDAGIPLREELQEGCNLTPEGGYQACLRLLDAGVAFSALFCANDKTAIGAIKALRERGIRIPEDCSIIGFDDIELAEHLDPPLTTVRVAREALGATALKMLITQVGEADGIKTTNLMRVELIKRQSVRPRT</sequence>
<dbReference type="SMART" id="SM00354">
    <property type="entry name" value="HTH_LACI"/>
    <property type="match status" value="1"/>
</dbReference>
<organism evidence="6 7">
    <name type="scientific">Dictyobacter aurantiacus</name>
    <dbReference type="NCBI Taxonomy" id="1936993"/>
    <lineage>
        <taxon>Bacteria</taxon>
        <taxon>Bacillati</taxon>
        <taxon>Chloroflexota</taxon>
        <taxon>Ktedonobacteria</taxon>
        <taxon>Ktedonobacterales</taxon>
        <taxon>Dictyobacteraceae</taxon>
        <taxon>Dictyobacter</taxon>
    </lineage>
</organism>
<evidence type="ECO:0000313" key="6">
    <source>
        <dbReference type="EMBL" id="GCE09393.1"/>
    </source>
</evidence>
<reference evidence="7" key="1">
    <citation type="submission" date="2018-12" db="EMBL/GenBank/DDBJ databases">
        <title>Tengunoibacter tsumagoiensis gen. nov., sp. nov., Dictyobacter kobayashii sp. nov., D. alpinus sp. nov., and D. joshuensis sp. nov. and description of Dictyobacteraceae fam. nov. within the order Ktedonobacterales isolated from Tengu-no-mugimeshi.</title>
        <authorList>
            <person name="Wang C.M."/>
            <person name="Zheng Y."/>
            <person name="Sakai Y."/>
            <person name="Toyoda A."/>
            <person name="Minakuchi Y."/>
            <person name="Abe K."/>
            <person name="Yokota A."/>
            <person name="Yabe S."/>
        </authorList>
    </citation>
    <scope>NUCLEOTIDE SEQUENCE [LARGE SCALE GENOMIC DNA]</scope>
    <source>
        <strain evidence="7">S-27</strain>
    </source>
</reference>
<gene>
    <name evidence="6" type="ORF">KDAU_67220</name>
</gene>
<dbReference type="Proteomes" id="UP000287224">
    <property type="component" value="Unassembled WGS sequence"/>
</dbReference>
<dbReference type="InterPro" id="IPR000843">
    <property type="entry name" value="HTH_LacI"/>
</dbReference>
<evidence type="ECO:0000259" key="5">
    <source>
        <dbReference type="PROSITE" id="PS50932"/>
    </source>
</evidence>
<comment type="caution">
    <text evidence="6">The sequence shown here is derived from an EMBL/GenBank/DDBJ whole genome shotgun (WGS) entry which is preliminary data.</text>
</comment>
<evidence type="ECO:0000313" key="7">
    <source>
        <dbReference type="Proteomes" id="UP000287224"/>
    </source>
</evidence>
<dbReference type="GO" id="GO:0003700">
    <property type="term" value="F:DNA-binding transcription factor activity"/>
    <property type="evidence" value="ECO:0007669"/>
    <property type="project" value="TreeGrafter"/>
</dbReference>
<dbReference type="InterPro" id="IPR010982">
    <property type="entry name" value="Lambda_DNA-bd_dom_sf"/>
</dbReference>
<keyword evidence="2" id="KW-0805">Transcription regulation</keyword>
<evidence type="ECO:0000256" key="2">
    <source>
        <dbReference type="ARBA" id="ARBA00023015"/>
    </source>
</evidence>
<dbReference type="PRINTS" id="PR00036">
    <property type="entry name" value="HTHLACI"/>
</dbReference>
<evidence type="ECO:0000256" key="4">
    <source>
        <dbReference type="ARBA" id="ARBA00023163"/>
    </source>
</evidence>
<dbReference type="Gene3D" id="1.10.260.40">
    <property type="entry name" value="lambda repressor-like DNA-binding domains"/>
    <property type="match status" value="1"/>
</dbReference>
<dbReference type="InterPro" id="IPR028082">
    <property type="entry name" value="Peripla_BP_I"/>
</dbReference>
<accession>A0A401ZRA3</accession>
<dbReference type="EMBL" id="BIFQ01000002">
    <property type="protein sequence ID" value="GCE09393.1"/>
    <property type="molecule type" value="Genomic_DNA"/>
</dbReference>
<name>A0A401ZRA3_9CHLR</name>
<dbReference type="PROSITE" id="PS00356">
    <property type="entry name" value="HTH_LACI_1"/>
    <property type="match status" value="1"/>
</dbReference>
<dbReference type="PANTHER" id="PTHR30146:SF148">
    <property type="entry name" value="HTH-TYPE TRANSCRIPTIONAL REPRESSOR PURR-RELATED"/>
    <property type="match status" value="1"/>
</dbReference>
<feature type="domain" description="HTH lacI-type" evidence="5">
    <location>
        <begin position="7"/>
        <end position="50"/>
    </location>
</feature>
<dbReference type="CDD" id="cd06267">
    <property type="entry name" value="PBP1_LacI_sugar_binding-like"/>
    <property type="match status" value="1"/>
</dbReference>
<proteinExistence type="predicted"/>
<dbReference type="RefSeq" id="WP_126601800.1">
    <property type="nucleotide sequence ID" value="NZ_BIFQ01000002.1"/>
</dbReference>
<dbReference type="Pfam" id="PF13377">
    <property type="entry name" value="Peripla_BP_3"/>
    <property type="match status" value="1"/>
</dbReference>
<dbReference type="OrthoDB" id="9784962at2"/>
<dbReference type="AlphaFoldDB" id="A0A401ZRA3"/>
<protein>
    <submittedName>
        <fullName evidence="6">LacI family transcriptional regulator</fullName>
    </submittedName>
</protein>
<dbReference type="Pfam" id="PF00356">
    <property type="entry name" value="LacI"/>
    <property type="match status" value="1"/>
</dbReference>
<keyword evidence="7" id="KW-1185">Reference proteome</keyword>
<keyword evidence="1" id="KW-0678">Repressor</keyword>
<dbReference type="InterPro" id="IPR046335">
    <property type="entry name" value="LacI/GalR-like_sensor"/>
</dbReference>
<keyword evidence="3" id="KW-0238">DNA-binding</keyword>
<dbReference type="SUPFAM" id="SSF47413">
    <property type="entry name" value="lambda repressor-like DNA-binding domains"/>
    <property type="match status" value="1"/>
</dbReference>
<dbReference type="CDD" id="cd01392">
    <property type="entry name" value="HTH_LacI"/>
    <property type="match status" value="1"/>
</dbReference>
<dbReference type="Gene3D" id="3.40.50.2300">
    <property type="match status" value="2"/>
</dbReference>
<dbReference type="PANTHER" id="PTHR30146">
    <property type="entry name" value="LACI-RELATED TRANSCRIPTIONAL REPRESSOR"/>
    <property type="match status" value="1"/>
</dbReference>
<evidence type="ECO:0000256" key="1">
    <source>
        <dbReference type="ARBA" id="ARBA00022491"/>
    </source>
</evidence>
<dbReference type="GO" id="GO:0000976">
    <property type="term" value="F:transcription cis-regulatory region binding"/>
    <property type="evidence" value="ECO:0007669"/>
    <property type="project" value="TreeGrafter"/>
</dbReference>
<dbReference type="PROSITE" id="PS50932">
    <property type="entry name" value="HTH_LACI_2"/>
    <property type="match status" value="1"/>
</dbReference>